<dbReference type="UCSC" id="C17H1.5">
    <property type="organism name" value="c. elegans"/>
</dbReference>
<evidence type="ECO:0000313" key="2">
    <source>
        <dbReference type="EMBL" id="CAB07169.1"/>
    </source>
</evidence>
<dbReference type="Proteomes" id="UP000001940">
    <property type="component" value="Chromosome I"/>
</dbReference>
<protein>
    <submittedName>
        <fullName evidence="2">Protein containing ALS2cr12 (ALS2CR12) signature</fullName>
    </submittedName>
</protein>
<reference evidence="2 3" key="1">
    <citation type="journal article" date="1998" name="Science">
        <title>Genome sequence of the nematode C. elegans: a platform for investigating biology.</title>
        <authorList>
            <consortium name="The C. elegans sequencing consortium"/>
            <person name="Sulson J.E."/>
            <person name="Waterston R."/>
        </authorList>
    </citation>
    <scope>NUCLEOTIDE SEQUENCE [LARGE SCALE GENOMIC DNA]</scope>
    <source>
        <strain evidence="2 3">Bristol N2</strain>
    </source>
</reference>
<feature type="compositionally biased region" description="Basic and acidic residues" evidence="1">
    <location>
        <begin position="66"/>
        <end position="93"/>
    </location>
</feature>
<gene>
    <name evidence="2 4" type="primary">pals-4</name>
    <name evidence="4" type="ORF">C17H1.5</name>
    <name evidence="2" type="ORF">CELE_C17H1.5</name>
</gene>
<name>O45256_CAEEL</name>
<evidence type="ECO:0007829" key="5">
    <source>
        <dbReference type="PeptideAtlas" id="O45256"/>
    </source>
</evidence>
<dbReference type="STRING" id="6239.C17H1.5.1"/>
<proteinExistence type="evidence at protein level"/>
<evidence type="ECO:0000256" key="1">
    <source>
        <dbReference type="SAM" id="MobiDB-lite"/>
    </source>
</evidence>
<dbReference type="KEGG" id="cel:CELE_C17H1.5"/>
<dbReference type="PeptideAtlas" id="O45256"/>
<accession>O45256</accession>
<dbReference type="AlphaFoldDB" id="O45256"/>
<feature type="compositionally biased region" description="Basic and acidic residues" evidence="1">
    <location>
        <begin position="1"/>
        <end position="57"/>
    </location>
</feature>
<dbReference type="SMR" id="O45256"/>
<dbReference type="RefSeq" id="NP_493297.1">
    <property type="nucleotide sequence ID" value="NM_060896.2"/>
</dbReference>
<sequence>MSDTDYYRELEASEQRLSDSRAANRESIRTVEDKISDEREKHVARMSEKEKKHHENMLRLTNSSAAERKSAEEAHRKSVEQLKEKHKNETEKLETQIKEIKEKGEEDVRKVELQRANLEKQRTEALDIHLETMKELNEKKFEEIRQQRKEQNILNVEEMKALSTRNAIEHETQMGLIDDTQNMILSRESRQSSLTLIGHMMKSIESGDAISSLLQEMKTYCENRDQYSPTDIKIMKNISADIGKHRAKCDFQRQQLISKINLESNADPQVVDGCFEMSMKMKCCVESSDLRSVCTTLPLLAAQQEHARISGIINKIGSLTDNLDAINVEIKTKSIQWSRRITNALTNTTGN</sequence>
<organism evidence="2 3">
    <name type="scientific">Caenorhabditis elegans</name>
    <dbReference type="NCBI Taxonomy" id="6239"/>
    <lineage>
        <taxon>Eukaryota</taxon>
        <taxon>Metazoa</taxon>
        <taxon>Ecdysozoa</taxon>
        <taxon>Nematoda</taxon>
        <taxon>Chromadorea</taxon>
        <taxon>Rhabditida</taxon>
        <taxon>Rhabditina</taxon>
        <taxon>Rhabditomorpha</taxon>
        <taxon>Rhabditoidea</taxon>
        <taxon>Rhabditidae</taxon>
        <taxon>Peloderinae</taxon>
        <taxon>Caenorhabditis</taxon>
    </lineage>
</organism>
<dbReference type="PhylomeDB" id="O45256"/>
<dbReference type="Bgee" id="WBGene00007658">
    <property type="expression patterns" value="Expressed in adult organism"/>
</dbReference>
<dbReference type="FunCoup" id="O45256">
    <property type="interactions" value="5"/>
</dbReference>
<dbReference type="PIR" id="T19372">
    <property type="entry name" value="T19372"/>
</dbReference>
<dbReference type="EMBL" id="BX284601">
    <property type="protein sequence ID" value="CAB07169.1"/>
    <property type="molecule type" value="Genomic_DNA"/>
</dbReference>
<dbReference type="InParanoid" id="O45256"/>
<keyword evidence="3" id="KW-1185">Reference proteome</keyword>
<dbReference type="PaxDb" id="6239-C17H1.5"/>
<evidence type="ECO:0000313" key="4">
    <source>
        <dbReference type="WormBase" id="C17H1.5"/>
    </source>
</evidence>
<dbReference type="AGR" id="WB:WBGene00007658"/>
<keyword evidence="5" id="KW-1267">Proteomics identification</keyword>
<dbReference type="HOGENOM" id="CLU_790469_0_0_1"/>
<dbReference type="WormBase" id="C17H1.5">
    <property type="protein sequence ID" value="CE15627"/>
    <property type="gene ID" value="WBGene00007658"/>
    <property type="gene designation" value="pals-4"/>
</dbReference>
<evidence type="ECO:0000313" key="3">
    <source>
        <dbReference type="Proteomes" id="UP000001940"/>
    </source>
</evidence>
<dbReference type="GeneID" id="182747"/>
<feature type="region of interest" description="Disordered" evidence="1">
    <location>
        <begin position="1"/>
        <end position="93"/>
    </location>
</feature>
<dbReference type="CTD" id="182747"/>